<sequence length="49" mass="5666">MNLICFDLEGPLAPQDNAYELMKLFPDGDKIFETISRYDDLLTLEGRED</sequence>
<proteinExistence type="predicted"/>
<dbReference type="AlphaFoldDB" id="X1ITR4"/>
<evidence type="ECO:0000313" key="1">
    <source>
        <dbReference type="EMBL" id="GAH69469.1"/>
    </source>
</evidence>
<reference evidence="1" key="1">
    <citation type="journal article" date="2014" name="Front. Microbiol.">
        <title>High frequency of phylogenetically diverse reductive dehalogenase-homologous genes in deep subseafloor sedimentary metagenomes.</title>
        <authorList>
            <person name="Kawai M."/>
            <person name="Futagami T."/>
            <person name="Toyoda A."/>
            <person name="Takaki Y."/>
            <person name="Nishi S."/>
            <person name="Hori S."/>
            <person name="Arai W."/>
            <person name="Tsubouchi T."/>
            <person name="Morono Y."/>
            <person name="Uchiyama I."/>
            <person name="Ito T."/>
            <person name="Fujiyama A."/>
            <person name="Inagaki F."/>
            <person name="Takami H."/>
        </authorList>
    </citation>
    <scope>NUCLEOTIDE SEQUENCE</scope>
    <source>
        <strain evidence="1">Expedition CK06-06</strain>
    </source>
</reference>
<dbReference type="Gene3D" id="1.10.3870.10">
    <property type="entry name" value="AF1437-like domain superfamily"/>
    <property type="match status" value="1"/>
</dbReference>
<dbReference type="EMBL" id="BARU01028339">
    <property type="protein sequence ID" value="GAH69469.1"/>
    <property type="molecule type" value="Genomic_DNA"/>
</dbReference>
<comment type="caution">
    <text evidence="1">The sequence shown here is derived from an EMBL/GenBank/DDBJ whole genome shotgun (WGS) entry which is preliminary data.</text>
</comment>
<organism evidence="1">
    <name type="scientific">marine sediment metagenome</name>
    <dbReference type="NCBI Taxonomy" id="412755"/>
    <lineage>
        <taxon>unclassified sequences</taxon>
        <taxon>metagenomes</taxon>
        <taxon>ecological metagenomes</taxon>
    </lineage>
</organism>
<name>X1ITR4_9ZZZZ</name>
<gene>
    <name evidence="1" type="ORF">S03H2_45244</name>
</gene>
<feature type="non-terminal residue" evidence="1">
    <location>
        <position position="49"/>
    </location>
</feature>
<protein>
    <submittedName>
        <fullName evidence="1">Uncharacterized protein</fullName>
    </submittedName>
</protein>
<accession>X1ITR4</accession>